<protein>
    <submittedName>
        <fullName evidence="3">Transmembrane protein</fullName>
    </submittedName>
</protein>
<keyword evidence="1" id="KW-0812">Transmembrane</keyword>
<keyword evidence="1" id="KW-0472">Membrane</keyword>
<evidence type="ECO:0000313" key="3">
    <source>
        <dbReference type="WBParaSite" id="PSAMB.scaffold73size86561.g1525.t1"/>
    </source>
</evidence>
<dbReference type="WBParaSite" id="PSAMB.scaffold73size86561.g1525.t1">
    <property type="protein sequence ID" value="PSAMB.scaffold73size86561.g1525.t1"/>
    <property type="gene ID" value="PSAMB.scaffold73size86561.g1525"/>
</dbReference>
<evidence type="ECO:0000256" key="1">
    <source>
        <dbReference type="SAM" id="Phobius"/>
    </source>
</evidence>
<organism evidence="2 3">
    <name type="scientific">Plectus sambesii</name>
    <dbReference type="NCBI Taxonomy" id="2011161"/>
    <lineage>
        <taxon>Eukaryota</taxon>
        <taxon>Metazoa</taxon>
        <taxon>Ecdysozoa</taxon>
        <taxon>Nematoda</taxon>
        <taxon>Chromadorea</taxon>
        <taxon>Plectida</taxon>
        <taxon>Plectina</taxon>
        <taxon>Plectoidea</taxon>
        <taxon>Plectidae</taxon>
        <taxon>Plectus</taxon>
    </lineage>
</organism>
<proteinExistence type="predicted"/>
<name>A0A914XEZ7_9BILA</name>
<evidence type="ECO:0000313" key="2">
    <source>
        <dbReference type="Proteomes" id="UP000887566"/>
    </source>
</evidence>
<accession>A0A914XEZ7</accession>
<dbReference type="Proteomes" id="UP000887566">
    <property type="component" value="Unplaced"/>
</dbReference>
<keyword evidence="1" id="KW-1133">Transmembrane helix</keyword>
<sequence length="111" mass="12794">MLNPIWTDSAKELMEFEAVFGMVIICIVMWSMIFCAYCWLDCFVAWESPAIFGRCCDRSSDDDERSFHMLSLSPRNSLRQPLLLSSIEEDKRGIAMSSFIVQSSDDYLLMV</sequence>
<feature type="transmembrane region" description="Helical" evidence="1">
    <location>
        <begin position="20"/>
        <end position="40"/>
    </location>
</feature>
<dbReference type="AlphaFoldDB" id="A0A914XEZ7"/>
<reference evidence="3" key="1">
    <citation type="submission" date="2022-11" db="UniProtKB">
        <authorList>
            <consortium name="WormBaseParasite"/>
        </authorList>
    </citation>
    <scope>IDENTIFICATION</scope>
</reference>
<keyword evidence="2" id="KW-1185">Reference proteome</keyword>